<proteinExistence type="predicted"/>
<accession>A0A1C6SNN5</accession>
<dbReference type="AlphaFoldDB" id="A0A1C6SNN5"/>
<dbReference type="STRING" id="568872.GA0070624_4197"/>
<dbReference type="EMBL" id="FMHV01000002">
    <property type="protein sequence ID" value="SCL31068.1"/>
    <property type="molecule type" value="Genomic_DNA"/>
</dbReference>
<dbReference type="InterPro" id="IPR053137">
    <property type="entry name" value="NLR-like"/>
</dbReference>
<dbReference type="OrthoDB" id="580767at2"/>
<dbReference type="InterPro" id="IPR011990">
    <property type="entry name" value="TPR-like_helical_dom_sf"/>
</dbReference>
<dbReference type="InterPro" id="IPR002182">
    <property type="entry name" value="NB-ARC"/>
</dbReference>
<reference evidence="3" key="1">
    <citation type="submission" date="2016-06" db="EMBL/GenBank/DDBJ databases">
        <authorList>
            <person name="Varghese N."/>
            <person name="Submissions Spin"/>
        </authorList>
    </citation>
    <scope>NUCLEOTIDE SEQUENCE [LARGE SCALE GENOMIC DNA]</scope>
    <source>
        <strain evidence="3">DSM 45431</strain>
    </source>
</reference>
<dbReference type="Gene3D" id="1.25.40.10">
    <property type="entry name" value="Tetratricopeptide repeat domain"/>
    <property type="match status" value="1"/>
</dbReference>
<gene>
    <name evidence="2" type="ORF">GA0070624_4197</name>
</gene>
<dbReference type="GO" id="GO:0043531">
    <property type="term" value="F:ADP binding"/>
    <property type="evidence" value="ECO:0007669"/>
    <property type="project" value="InterPro"/>
</dbReference>
<dbReference type="PANTHER" id="PTHR46082:SF6">
    <property type="entry name" value="AAA+ ATPASE DOMAIN-CONTAINING PROTEIN-RELATED"/>
    <property type="match status" value="1"/>
</dbReference>
<dbReference type="InterPro" id="IPR027417">
    <property type="entry name" value="P-loop_NTPase"/>
</dbReference>
<sequence>MAGAGAAMTATGEDDALDAAVESVAGSGRRAAVLHTNQGVVQTGDNVRAVVGVPVSLGPPDRVATPSGGFVGLPKPPVRVFVGRDEDLAKLGRLVEAGTGVVAQAVHGLGGVGKSELALQYVARHGDRYPVVWWVSADSPEAIESGLAGLTFRLHPDAQLTATEAEAASWAVGWLQSHPSWLLVLDNVEQREHVEPLLAQLTQGHVLITTRRDVGWEQITDGYLRLEVLTPDAAVDLLTRISGQTDQQTAGVLCEELGYLPLALQQAGAYLQRTRTPMTTYVQRLRQDPGRMLCTVAAGDSAGRAVARVWSVTIDAIGRESPAAVALLQIMACFAPDDLPRDVLTATTEDPAGVDEALGVLASYNMIALTDVTVAVHRLVQAVIIAQMRNQATGAGGEADGDGQQTALLDNALHAACDLLSHAVPAGNPQVEVAGWPRWAALSPHIGALADLCPDQIGGTKLAWLLGRTAVFEETQGHYQIALSHQTRTLKIIEAALGSDHPEVANALDGLAGILRALGRAADVELLQRRALAITEAALRPDHPDVAGRLDNLAISLHDLDRSGEAEPLQRRALAITEATLGPNHPDVAIRLN</sequence>
<dbReference type="Pfam" id="PF13424">
    <property type="entry name" value="TPR_12"/>
    <property type="match status" value="1"/>
</dbReference>
<dbReference type="RefSeq" id="WP_091343569.1">
    <property type="nucleotide sequence ID" value="NZ_FMHV01000002.1"/>
</dbReference>
<evidence type="ECO:0000259" key="1">
    <source>
        <dbReference type="Pfam" id="PF00931"/>
    </source>
</evidence>
<name>A0A1C6SNN5_9ACTN</name>
<dbReference type="PANTHER" id="PTHR46082">
    <property type="entry name" value="ATP/GTP-BINDING PROTEIN-RELATED"/>
    <property type="match status" value="1"/>
</dbReference>
<organism evidence="2 3">
    <name type="scientific">Micromonospora rhizosphaerae</name>
    <dbReference type="NCBI Taxonomy" id="568872"/>
    <lineage>
        <taxon>Bacteria</taxon>
        <taxon>Bacillati</taxon>
        <taxon>Actinomycetota</taxon>
        <taxon>Actinomycetes</taxon>
        <taxon>Micromonosporales</taxon>
        <taxon>Micromonosporaceae</taxon>
        <taxon>Micromonospora</taxon>
    </lineage>
</organism>
<protein>
    <submittedName>
        <fullName evidence="2">Tetratricopeptide repeat-containing protein</fullName>
    </submittedName>
</protein>
<feature type="domain" description="NB-ARC" evidence="1">
    <location>
        <begin position="93"/>
        <end position="245"/>
    </location>
</feature>
<evidence type="ECO:0000313" key="3">
    <source>
        <dbReference type="Proteomes" id="UP000199413"/>
    </source>
</evidence>
<dbReference type="Pfam" id="PF00931">
    <property type="entry name" value="NB-ARC"/>
    <property type="match status" value="1"/>
</dbReference>
<dbReference type="SUPFAM" id="SSF48452">
    <property type="entry name" value="TPR-like"/>
    <property type="match status" value="1"/>
</dbReference>
<evidence type="ECO:0000313" key="2">
    <source>
        <dbReference type="EMBL" id="SCL31068.1"/>
    </source>
</evidence>
<dbReference type="Proteomes" id="UP000199413">
    <property type="component" value="Unassembled WGS sequence"/>
</dbReference>
<keyword evidence="3" id="KW-1185">Reference proteome</keyword>
<dbReference type="SUPFAM" id="SSF52540">
    <property type="entry name" value="P-loop containing nucleoside triphosphate hydrolases"/>
    <property type="match status" value="1"/>
</dbReference>
<dbReference type="Gene3D" id="3.40.50.300">
    <property type="entry name" value="P-loop containing nucleotide triphosphate hydrolases"/>
    <property type="match status" value="1"/>
</dbReference>
<dbReference type="PRINTS" id="PR00364">
    <property type="entry name" value="DISEASERSIST"/>
</dbReference>
<dbReference type="Pfam" id="PF13374">
    <property type="entry name" value="TPR_10"/>
    <property type="match status" value="1"/>
</dbReference>